<dbReference type="EMBL" id="JAJFAZ020000100">
    <property type="protein sequence ID" value="KAI5310948.1"/>
    <property type="molecule type" value="Genomic_DNA"/>
</dbReference>
<name>A0A5E4GGT9_PRUDU</name>
<reference evidence="5" key="1">
    <citation type="submission" date="2019-07" db="EMBL/GenBank/DDBJ databases">
        <authorList>
            <person name="Alioto T."/>
            <person name="Alioto T."/>
            <person name="Gomez Garrido J."/>
        </authorList>
    </citation>
    <scope>NUCLEOTIDE SEQUENCE</scope>
</reference>
<evidence type="ECO:0000313" key="2">
    <source>
        <dbReference type="EMBL" id="KAI5310924.1"/>
    </source>
</evidence>
<dbReference type="EMBL" id="JAJFAZ020000100">
    <property type="protein sequence ID" value="KAI5310952.1"/>
    <property type="molecule type" value="Genomic_DNA"/>
</dbReference>
<protein>
    <submittedName>
        <fullName evidence="5">PREDICTED: leucine-rich repeat receptor</fullName>
    </submittedName>
</protein>
<dbReference type="EMBL" id="JAJFAZ020000103">
    <property type="protein sequence ID" value="KAI5310924.1"/>
    <property type="molecule type" value="Genomic_DNA"/>
</dbReference>
<dbReference type="EMBL" id="CABIKO010000682">
    <property type="protein sequence ID" value="VVA38738.1"/>
    <property type="molecule type" value="Genomic_DNA"/>
</dbReference>
<evidence type="ECO:0000313" key="5">
    <source>
        <dbReference type="EMBL" id="VVA38738.1"/>
    </source>
</evidence>
<evidence type="ECO:0000313" key="3">
    <source>
        <dbReference type="EMBL" id="KAI5310948.1"/>
    </source>
</evidence>
<reference evidence="1 7" key="3">
    <citation type="journal article" date="2022" name="G3 (Bethesda)">
        <title>Whole-genome sequence and methylome profiling of the almond [Prunus dulcis (Mill.) D.A. Webb] cultivar 'Nonpareil'.</title>
        <authorList>
            <person name="D'Amico-Willman K.M."/>
            <person name="Ouma W.Z."/>
            <person name="Meulia T."/>
            <person name="Sideli G.M."/>
            <person name="Gradziel T.M."/>
            <person name="Fresnedo-Ramirez J."/>
        </authorList>
    </citation>
    <scope>NUCLEOTIDE SEQUENCE [LARGE SCALE GENOMIC DNA]</scope>
    <source>
        <strain evidence="1">Clone GOH B32 T37-40</strain>
    </source>
</reference>
<dbReference type="InParanoid" id="A0A5E4GGT9"/>
<dbReference type="Gramene" id="VVA38738">
    <property type="protein sequence ID" value="VVA38738"/>
    <property type="gene ID" value="Prudul26B011030"/>
</dbReference>
<evidence type="ECO:0000313" key="4">
    <source>
        <dbReference type="EMBL" id="KAI5310952.1"/>
    </source>
</evidence>
<dbReference type="Proteomes" id="UP001054821">
    <property type="component" value="Unassembled WGS sequence"/>
</dbReference>
<organism evidence="5 6">
    <name type="scientific">Prunus dulcis</name>
    <name type="common">Almond</name>
    <name type="synonym">Amygdalus dulcis</name>
    <dbReference type="NCBI Taxonomy" id="3755"/>
    <lineage>
        <taxon>Eukaryota</taxon>
        <taxon>Viridiplantae</taxon>
        <taxon>Streptophyta</taxon>
        <taxon>Embryophyta</taxon>
        <taxon>Tracheophyta</taxon>
        <taxon>Spermatophyta</taxon>
        <taxon>Magnoliopsida</taxon>
        <taxon>eudicotyledons</taxon>
        <taxon>Gunneridae</taxon>
        <taxon>Pentapetalae</taxon>
        <taxon>rosids</taxon>
        <taxon>fabids</taxon>
        <taxon>Rosales</taxon>
        <taxon>Rosaceae</taxon>
        <taxon>Amygdaloideae</taxon>
        <taxon>Amygdaleae</taxon>
        <taxon>Prunus</taxon>
    </lineage>
</organism>
<proteinExistence type="predicted"/>
<keyword evidence="5" id="KW-0675">Receptor</keyword>
<sequence length="80" mass="9205">MYTVLGRSREVVLREIYNENEVGMDVSVREEIKLVLEVATLRTRSRPSDRPSMENILNLLSEWKSNMKNNPTIEAAAARL</sequence>
<evidence type="ECO:0000313" key="7">
    <source>
        <dbReference type="Proteomes" id="UP001054821"/>
    </source>
</evidence>
<dbReference type="Proteomes" id="UP000327085">
    <property type="component" value="Chromosome 7"/>
</dbReference>
<keyword evidence="7" id="KW-1185">Reference proteome</keyword>
<evidence type="ECO:0000313" key="1">
    <source>
        <dbReference type="EMBL" id="KAI5310920.1"/>
    </source>
</evidence>
<accession>A0A5E4GGT9</accession>
<reference evidence="6" key="2">
    <citation type="journal article" date="2020" name="Plant J.">
        <title>Transposons played a major role in the diversification between the closely related almond and peach genomes: results from the almond genome sequence.</title>
        <authorList>
            <person name="Alioto T."/>
            <person name="Alexiou K.G."/>
            <person name="Bardil A."/>
            <person name="Barteri F."/>
            <person name="Castanera R."/>
            <person name="Cruz F."/>
            <person name="Dhingra A."/>
            <person name="Duval H."/>
            <person name="Fernandez I Marti A."/>
            <person name="Frias L."/>
            <person name="Galan B."/>
            <person name="Garcia J.L."/>
            <person name="Howad W."/>
            <person name="Gomez-Garrido J."/>
            <person name="Gut M."/>
            <person name="Julca I."/>
            <person name="Morata J."/>
            <person name="Puigdomenech P."/>
            <person name="Ribeca P."/>
            <person name="Rubio Cabetas M.J."/>
            <person name="Vlasova A."/>
            <person name="Wirthensohn M."/>
            <person name="Garcia-Mas J."/>
            <person name="Gabaldon T."/>
            <person name="Casacuberta J.M."/>
            <person name="Arus P."/>
        </authorList>
    </citation>
    <scope>NUCLEOTIDE SEQUENCE [LARGE SCALE GENOMIC DNA]</scope>
    <source>
        <strain evidence="6">cv. Texas</strain>
    </source>
</reference>
<dbReference type="AlphaFoldDB" id="A0A5E4GGT9"/>
<gene>
    <name evidence="5" type="ORF">ALMOND_2B011030</name>
    <name evidence="1" type="ORF">L3X38_040725</name>
    <name evidence="2" type="ORF">L3X38_040729</name>
    <name evidence="3" type="ORF">L3X38_045471</name>
    <name evidence="4" type="ORF">L3X38_045475</name>
</gene>
<evidence type="ECO:0000313" key="6">
    <source>
        <dbReference type="Proteomes" id="UP000327085"/>
    </source>
</evidence>
<dbReference type="EMBL" id="JAJFAZ020000103">
    <property type="protein sequence ID" value="KAI5310920.1"/>
    <property type="molecule type" value="Genomic_DNA"/>
</dbReference>